<dbReference type="RefSeq" id="WP_227181255.1">
    <property type="nucleotide sequence ID" value="NZ_JAJBZT010000007.1"/>
</dbReference>
<evidence type="ECO:0000313" key="6">
    <source>
        <dbReference type="Proteomes" id="UP001165395"/>
    </source>
</evidence>
<reference evidence="5" key="1">
    <citation type="submission" date="2021-10" db="EMBL/GenBank/DDBJ databases">
        <title>The complete genome sequence of Leeia sp. TBRC 13508.</title>
        <authorList>
            <person name="Charoenyingcharoen P."/>
            <person name="Yukphan P."/>
        </authorList>
    </citation>
    <scope>NUCLEOTIDE SEQUENCE</scope>
    <source>
        <strain evidence="5">TBRC 13508</strain>
    </source>
</reference>
<dbReference type="Proteomes" id="UP001165395">
    <property type="component" value="Unassembled WGS sequence"/>
</dbReference>
<dbReference type="Pfam" id="PF00491">
    <property type="entry name" value="Arginase"/>
    <property type="match status" value="1"/>
</dbReference>
<dbReference type="InterPro" id="IPR006035">
    <property type="entry name" value="Ureohydrolase"/>
</dbReference>
<evidence type="ECO:0000313" key="5">
    <source>
        <dbReference type="EMBL" id="MCB6184444.1"/>
    </source>
</evidence>
<keyword evidence="6" id="KW-1185">Reference proteome</keyword>
<evidence type="ECO:0000256" key="3">
    <source>
        <dbReference type="ARBA" id="ARBA00022801"/>
    </source>
</evidence>
<comment type="caution">
    <text evidence="5">The sequence shown here is derived from an EMBL/GenBank/DDBJ whole genome shotgun (WGS) entry which is preliminary data.</text>
</comment>
<dbReference type="EMBL" id="JAJBZT010000007">
    <property type="protein sequence ID" value="MCB6184444.1"/>
    <property type="molecule type" value="Genomic_DNA"/>
</dbReference>
<evidence type="ECO:0000256" key="4">
    <source>
        <dbReference type="RuleBase" id="RU003684"/>
    </source>
</evidence>
<dbReference type="PANTHER" id="PTHR11358:SF26">
    <property type="entry name" value="GUANIDINO ACID HYDROLASE, MITOCHONDRIAL"/>
    <property type="match status" value="1"/>
</dbReference>
<dbReference type="PIRSF" id="PIRSF036979">
    <property type="entry name" value="Arginase"/>
    <property type="match status" value="1"/>
</dbReference>
<keyword evidence="2" id="KW-0479">Metal-binding</keyword>
<evidence type="ECO:0000256" key="2">
    <source>
        <dbReference type="ARBA" id="ARBA00022723"/>
    </source>
</evidence>
<dbReference type="NCBIfam" id="TIGR01230">
    <property type="entry name" value="agmatinase"/>
    <property type="match status" value="1"/>
</dbReference>
<dbReference type="PRINTS" id="PR00116">
    <property type="entry name" value="ARGINASE"/>
</dbReference>
<proteinExistence type="inferred from homology"/>
<dbReference type="InterPro" id="IPR005925">
    <property type="entry name" value="Agmatinase-rel"/>
</dbReference>
<dbReference type="CDD" id="cd11592">
    <property type="entry name" value="Agmatinase_PAH"/>
    <property type="match status" value="1"/>
</dbReference>
<gene>
    <name evidence="5" type="primary">speB</name>
    <name evidence="5" type="ORF">LIN78_12895</name>
</gene>
<accession>A0ABS8D8D8</accession>
<dbReference type="InterPro" id="IPR020855">
    <property type="entry name" value="Ureohydrolase_Mn_BS"/>
</dbReference>
<dbReference type="InterPro" id="IPR023696">
    <property type="entry name" value="Ureohydrolase_dom_sf"/>
</dbReference>
<dbReference type="PROSITE" id="PS51409">
    <property type="entry name" value="ARGINASE_2"/>
    <property type="match status" value="1"/>
</dbReference>
<dbReference type="PANTHER" id="PTHR11358">
    <property type="entry name" value="ARGINASE/AGMATINASE"/>
    <property type="match status" value="1"/>
</dbReference>
<comment type="similarity">
    <text evidence="1">Belongs to the arginase family. Agmatinase subfamily.</text>
</comment>
<protein>
    <submittedName>
        <fullName evidence="5">Agmatinase</fullName>
        <ecNumber evidence="5">3.5.3.11</ecNumber>
    </submittedName>
</protein>
<dbReference type="SUPFAM" id="SSF52768">
    <property type="entry name" value="Arginase/deacetylase"/>
    <property type="match status" value="1"/>
</dbReference>
<dbReference type="GO" id="GO:0008783">
    <property type="term" value="F:agmatinase activity"/>
    <property type="evidence" value="ECO:0007669"/>
    <property type="project" value="UniProtKB-EC"/>
</dbReference>
<name>A0ABS8D8D8_9NEIS</name>
<dbReference type="PROSITE" id="PS01053">
    <property type="entry name" value="ARGINASE_1"/>
    <property type="match status" value="1"/>
</dbReference>
<dbReference type="Gene3D" id="3.40.800.10">
    <property type="entry name" value="Ureohydrolase domain"/>
    <property type="match status" value="1"/>
</dbReference>
<dbReference type="EC" id="3.5.3.11" evidence="5"/>
<keyword evidence="3 4" id="KW-0378">Hydrolase</keyword>
<organism evidence="5 6">
    <name type="scientific">Leeia speluncae</name>
    <dbReference type="NCBI Taxonomy" id="2884804"/>
    <lineage>
        <taxon>Bacteria</taxon>
        <taxon>Pseudomonadati</taxon>
        <taxon>Pseudomonadota</taxon>
        <taxon>Betaproteobacteria</taxon>
        <taxon>Neisseriales</taxon>
        <taxon>Leeiaceae</taxon>
        <taxon>Leeia</taxon>
    </lineage>
</organism>
<sequence>MNDQFFQPMSGNEMPRFGGIATMMRLPYQPTSEGLDACFVGVPFDLGTSNRTGARFGPRQIRSESVLLRPYNMATRAAPFDSLRVADIGDVASNPYNLQDSISRIESAYDDIIKNGCRPITLGGDHTIALPILRALHKKYGKVGLIHVDAHADVNDTMFGEKIAHGTPFRRATEEGLLDTNRVVQIGLRGTGYEAEDFDWCRQQGFRVVQAEACWNQSLAGLMKEVHAQLSGGPVYISFDIDGIDPAYAPGTGTPEIAGLTVPQALEIIRGAHGLDIVGADLVEVSPPYDPQGTTALLGANLAYELLCVLPGVNYRA</sequence>
<evidence type="ECO:0000256" key="1">
    <source>
        <dbReference type="ARBA" id="ARBA00009227"/>
    </source>
</evidence>